<feature type="domain" description="Lnb N-terminal periplasmic" evidence="2">
    <location>
        <begin position="159"/>
        <end position="311"/>
    </location>
</feature>
<evidence type="ECO:0000259" key="3">
    <source>
        <dbReference type="Pfam" id="PF25222"/>
    </source>
</evidence>
<evidence type="ECO:0000256" key="1">
    <source>
        <dbReference type="SAM" id="SignalP"/>
    </source>
</evidence>
<dbReference type="AlphaFoldDB" id="A0A1B8PI69"/>
<feature type="domain" description="DUF7840" evidence="3">
    <location>
        <begin position="361"/>
        <end position="608"/>
    </location>
</feature>
<dbReference type="EMBL" id="LZDN01000040">
    <property type="protein sequence ID" value="OBX48889.1"/>
    <property type="molecule type" value="Genomic_DNA"/>
</dbReference>
<dbReference type="RefSeq" id="WP_066893961.1">
    <property type="nucleotide sequence ID" value="NZ_LZDN01000040.1"/>
</dbReference>
<feature type="domain" description="DUF7843" evidence="4">
    <location>
        <begin position="81"/>
        <end position="145"/>
    </location>
</feature>
<dbReference type="OrthoDB" id="9759948at2"/>
<protein>
    <submittedName>
        <fullName evidence="5">Uncharacterized protein</fullName>
    </submittedName>
</protein>
<evidence type="ECO:0000313" key="6">
    <source>
        <dbReference type="Proteomes" id="UP000092671"/>
    </source>
</evidence>
<accession>A0A1B8PI69</accession>
<gene>
    <name evidence="5" type="ORF">A9Z60_04440</name>
</gene>
<dbReference type="InterPro" id="IPR057162">
    <property type="entry name" value="DUF7840"/>
</dbReference>
<feature type="chain" id="PRO_5008611680" evidence="1">
    <location>
        <begin position="27"/>
        <end position="609"/>
    </location>
</feature>
<reference evidence="5 6" key="1">
    <citation type="submission" date="2016-06" db="EMBL/GenBank/DDBJ databases">
        <title>Draft genome of Moraxella nonliquefaciens CCUG 60284.</title>
        <authorList>
            <person name="Salva-Serra F."/>
            <person name="Engstrom-Jakobsson H."/>
            <person name="Thorell K."/>
            <person name="Gonzales-Siles L."/>
            <person name="Karlsson R."/>
            <person name="Boulund F."/>
            <person name="Engstrand L."/>
            <person name="Kristiansson E."/>
            <person name="Moore E."/>
        </authorList>
    </citation>
    <scope>NUCLEOTIDE SEQUENCE [LARGE SCALE GENOMIC DNA]</scope>
    <source>
        <strain evidence="5 6">CCUG 60284</strain>
    </source>
</reference>
<dbReference type="Pfam" id="PF25222">
    <property type="entry name" value="DUF7840"/>
    <property type="match status" value="1"/>
</dbReference>
<sequence>MKNFSQFAPALLFFSLTFFMAMPTYAISSDNALTANTNLAYQQDGGVFFDDVYHLSFQTDDSKYNTTQTTNQTKSQRLADIASSSAWRKLLLLDKNAKPIAKDLHFLLAGGDTRAELDAIIKAIDEHDEKILCAFPARTYFVAEQLGLELDDGGCDEFWAWATRYDAQALSLTFADEHPNSLGSAFAHVMIKADTKQSLASRTDDDAFAINYTVARDGANSDAKASMHSLFGGYAGVMEFYDYGEKRDVYLLDDERDIWEYRLNLSTAEVAQIMRHVWEIKDLKRPYFFTHDNCASEILRLIDVVRGSELREAVGRVVIPNEVARVLSEKGLVVHSKYLPSKSSIAQAVQNGTSGTIKSDDNPAYASPTHRIGMSVGYDDAYHGTDKNDGMTYGLSVRSAYHDVLDRPMGVRQYLDMTLLSLDLRHDDRLKVERATLFSTRSYNPANTAKNHDGVAWGQHARFIQVMDASDGDNDDHMVFDVRLEKGKSWTMGQAKVGTGRLSDTLCYALGDYGGQVGRINKGYRVGAGVNVGCIYHASDKVRVMGELSLPVWYHHNQGKNRTTYIQPALNVGMQYDISATHALRLTGKAERGRDDTHKQVALAVLRYF</sequence>
<keyword evidence="1" id="KW-0732">Signal</keyword>
<dbReference type="Pfam" id="PF25225">
    <property type="entry name" value="DUF7843"/>
    <property type="match status" value="1"/>
</dbReference>
<organism evidence="5 6">
    <name type="scientific">Moraxella nonliquefaciens</name>
    <dbReference type="NCBI Taxonomy" id="478"/>
    <lineage>
        <taxon>Bacteria</taxon>
        <taxon>Pseudomonadati</taxon>
        <taxon>Pseudomonadota</taxon>
        <taxon>Gammaproteobacteria</taxon>
        <taxon>Moraxellales</taxon>
        <taxon>Moraxellaceae</taxon>
        <taxon>Moraxella</taxon>
    </lineage>
</organism>
<dbReference type="Proteomes" id="UP000092671">
    <property type="component" value="Unassembled WGS sequence"/>
</dbReference>
<comment type="caution">
    <text evidence="5">The sequence shown here is derived from an EMBL/GenBank/DDBJ whole genome shotgun (WGS) entry which is preliminary data.</text>
</comment>
<proteinExistence type="predicted"/>
<evidence type="ECO:0000259" key="4">
    <source>
        <dbReference type="Pfam" id="PF25225"/>
    </source>
</evidence>
<name>A0A1B8PI69_MORNO</name>
<evidence type="ECO:0000259" key="2">
    <source>
        <dbReference type="Pfam" id="PF13387"/>
    </source>
</evidence>
<feature type="signal peptide" evidence="1">
    <location>
        <begin position="1"/>
        <end position="26"/>
    </location>
</feature>
<dbReference type="Pfam" id="PF13387">
    <property type="entry name" value="Lnb_N"/>
    <property type="match status" value="1"/>
</dbReference>
<evidence type="ECO:0000313" key="5">
    <source>
        <dbReference type="EMBL" id="OBX48889.1"/>
    </source>
</evidence>
<dbReference type="InterPro" id="IPR025178">
    <property type="entry name" value="Lnb_N"/>
</dbReference>
<dbReference type="InterPro" id="IPR057165">
    <property type="entry name" value="DUF7843"/>
</dbReference>